<dbReference type="InterPro" id="IPR019261">
    <property type="entry name" value="PARG_cat_microbial"/>
</dbReference>
<dbReference type="PIRSF" id="PIRSF014899">
    <property type="entry name" value="UCP014899"/>
    <property type="match status" value="1"/>
</dbReference>
<evidence type="ECO:0000259" key="1">
    <source>
        <dbReference type="Pfam" id="PF10021"/>
    </source>
</evidence>
<dbReference type="AlphaFoldDB" id="A0A5B2VNU0"/>
<feature type="domain" description="Microbial-type PARG catalytic" evidence="1">
    <location>
        <begin position="10"/>
        <end position="160"/>
    </location>
</feature>
<comment type="caution">
    <text evidence="2">The sequence shown here is derived from an EMBL/GenBank/DDBJ whole genome shotgun (WGS) entry which is preliminary data.</text>
</comment>
<dbReference type="Proteomes" id="UP000324611">
    <property type="component" value="Unassembled WGS sequence"/>
</dbReference>
<reference evidence="2 3" key="2">
    <citation type="submission" date="2019-09" db="EMBL/GenBank/DDBJ databases">
        <authorList>
            <person name="Jin C."/>
        </authorList>
    </citation>
    <scope>NUCLEOTIDE SEQUENCE [LARGE SCALE GENOMIC DNA]</scope>
    <source>
        <strain evidence="2 3">BN140078</strain>
    </source>
</reference>
<accession>A0A5B2VNU0</accession>
<keyword evidence="3" id="KW-1185">Reference proteome</keyword>
<protein>
    <submittedName>
        <fullName evidence="2">TIGR02452 family protein</fullName>
    </submittedName>
</protein>
<dbReference type="Gene3D" id="3.40.220.10">
    <property type="entry name" value="Leucine Aminopeptidase, subunit E, domain 1"/>
    <property type="match status" value="1"/>
</dbReference>
<dbReference type="PANTHER" id="PTHR35596:SF1">
    <property type="entry name" value="MICROBIAL-TYPE PARG CATALYTIC DOMAIN-CONTAINING PROTEIN"/>
    <property type="match status" value="1"/>
</dbReference>
<evidence type="ECO:0000313" key="3">
    <source>
        <dbReference type="Proteomes" id="UP000324611"/>
    </source>
</evidence>
<dbReference type="InterPro" id="IPR012664">
    <property type="entry name" value="CHP02452"/>
</dbReference>
<dbReference type="InterPro" id="IPR043472">
    <property type="entry name" value="Macro_dom-like"/>
</dbReference>
<evidence type="ECO:0000313" key="2">
    <source>
        <dbReference type="EMBL" id="KAA2240350.1"/>
    </source>
</evidence>
<dbReference type="EMBL" id="VUOC01000004">
    <property type="protein sequence ID" value="KAA2240350.1"/>
    <property type="molecule type" value="Genomic_DNA"/>
</dbReference>
<organism evidence="2 3">
    <name type="scientific">Chitinophaga agrisoli</name>
    <dbReference type="NCBI Taxonomy" id="2607653"/>
    <lineage>
        <taxon>Bacteria</taxon>
        <taxon>Pseudomonadati</taxon>
        <taxon>Bacteroidota</taxon>
        <taxon>Chitinophagia</taxon>
        <taxon>Chitinophagales</taxon>
        <taxon>Chitinophagaceae</taxon>
        <taxon>Chitinophaga</taxon>
    </lineage>
</organism>
<reference evidence="2 3" key="1">
    <citation type="submission" date="2019-09" db="EMBL/GenBank/DDBJ databases">
        <title>Chitinophaga ginsengihumi sp. nov., isolated from soil of ginseng rhizosphere.</title>
        <authorList>
            <person name="Lee J."/>
        </authorList>
    </citation>
    <scope>NUCLEOTIDE SEQUENCE [LARGE SCALE GENOMIC DNA]</scope>
    <source>
        <strain evidence="2 3">BN140078</strain>
    </source>
</reference>
<proteinExistence type="predicted"/>
<sequence length="281" mass="31459">MKKTTRAEKAQETLAIIEHGFYLANDERIDVKAPIADSINNSRLYHPEDFETLQRDVNAKAARLTYNTDLKIVNSTVLEAAAALTQQDEQVGCLNFASAKNPGGGFLGGAVAQEESLAMSSALYGTLTKHFEMYEYNRRKPTLLYSDHMIWSPRTVVFRNDDGHLLSEPYTISFITSPAINVGAIKQNRPEEMAYAEETMLRRMDRMLALFVHHDVKHILLGAWGCGVFRNDPKDIARYFASYLLPGGKYAQCFKSVVFAVLDRSKDGNNITAFNNAFAGM</sequence>
<dbReference type="NCBIfam" id="TIGR02452">
    <property type="entry name" value="TIGR02452 family protein"/>
    <property type="match status" value="1"/>
</dbReference>
<dbReference type="PANTHER" id="PTHR35596">
    <property type="entry name" value="DUF2263 DOMAIN-CONTAINING PROTEIN"/>
    <property type="match status" value="1"/>
</dbReference>
<dbReference type="SUPFAM" id="SSF52949">
    <property type="entry name" value="Macro domain-like"/>
    <property type="match status" value="1"/>
</dbReference>
<dbReference type="Pfam" id="PF10021">
    <property type="entry name" value="PARG_cat_microb"/>
    <property type="match status" value="1"/>
</dbReference>
<dbReference type="RefSeq" id="WP_149841528.1">
    <property type="nucleotide sequence ID" value="NZ_VUOC01000004.1"/>
</dbReference>
<gene>
    <name evidence="2" type="ORF">F0L74_29780</name>
</gene>
<name>A0A5B2VNU0_9BACT</name>